<keyword evidence="1" id="KW-0175">Coiled coil</keyword>
<dbReference type="RefSeq" id="WP_038082023.1">
    <property type="nucleotide sequence ID" value="NZ_JHEG04000001.1"/>
</dbReference>
<sequence length="118" mass="13703">MENIMNQNIQAREQLLAKMRQHEKRLTSPEMNMAIQNEPDLKRQKELLDVRKNYEEARENLENAVLEDIGLRLKAQENDLRNALNELTNVLEKINNTVAVLRTINLVTSIVGRIVTII</sequence>
<dbReference type="Proteomes" id="UP000029738">
    <property type="component" value="Unassembled WGS sequence"/>
</dbReference>
<protein>
    <submittedName>
        <fullName evidence="2">Uncharacterized protein</fullName>
    </submittedName>
</protein>
<dbReference type="EMBL" id="JHEG04000001">
    <property type="protein sequence ID" value="KAF3884300.1"/>
    <property type="molecule type" value="Genomic_DNA"/>
</dbReference>
<gene>
    <name evidence="2" type="ORF">DA73_0400001460</name>
</gene>
<keyword evidence="3" id="KW-1185">Reference proteome</keyword>
<accession>A0A8S9SVQ3</accession>
<dbReference type="AlphaFoldDB" id="A0A8S9SVQ3"/>
<evidence type="ECO:0000313" key="3">
    <source>
        <dbReference type="Proteomes" id="UP000029738"/>
    </source>
</evidence>
<name>A0A8S9SVQ3_9CYAN</name>
<evidence type="ECO:0000256" key="1">
    <source>
        <dbReference type="SAM" id="Coils"/>
    </source>
</evidence>
<comment type="caution">
    <text evidence="2">The sequence shown here is derived from an EMBL/GenBank/DDBJ whole genome shotgun (WGS) entry which is preliminary data.</text>
</comment>
<evidence type="ECO:0000313" key="2">
    <source>
        <dbReference type="EMBL" id="KAF3884300.1"/>
    </source>
</evidence>
<organism evidence="2 3">
    <name type="scientific">Tolypothrix bouteillei VB521301</name>
    <dbReference type="NCBI Taxonomy" id="1479485"/>
    <lineage>
        <taxon>Bacteria</taxon>
        <taxon>Bacillati</taxon>
        <taxon>Cyanobacteriota</taxon>
        <taxon>Cyanophyceae</taxon>
        <taxon>Nostocales</taxon>
        <taxon>Tolypothrichaceae</taxon>
        <taxon>Tolypothrix</taxon>
    </lineage>
</organism>
<proteinExistence type="predicted"/>
<reference evidence="2" key="1">
    <citation type="journal article" date="2015" name="Genome Announc.">
        <title>Draft Genome Sequence of Tolypothrix boutellei Strain VB521301.</title>
        <authorList>
            <person name="Chandrababunaidu M.M."/>
            <person name="Singh D."/>
            <person name="Sen D."/>
            <person name="Bhan S."/>
            <person name="Das S."/>
            <person name="Gupta A."/>
            <person name="Adhikary S.P."/>
            <person name="Tripathy S."/>
        </authorList>
    </citation>
    <scope>NUCLEOTIDE SEQUENCE</scope>
    <source>
        <strain evidence="2">VB521301</strain>
    </source>
</reference>
<reference evidence="2" key="2">
    <citation type="submission" date="2019-11" db="EMBL/GenBank/DDBJ databases">
        <title>Improved Assembly of Tolypothrix boutellei genome.</title>
        <authorList>
            <person name="Sarangi A.N."/>
            <person name="Mukherjee M."/>
            <person name="Ghosh S."/>
            <person name="Singh D."/>
            <person name="Das A."/>
            <person name="Kant S."/>
            <person name="Prusty A."/>
            <person name="Tripathy S."/>
        </authorList>
    </citation>
    <scope>NUCLEOTIDE SEQUENCE</scope>
    <source>
        <strain evidence="2">VB521301</strain>
    </source>
</reference>
<feature type="coiled-coil region" evidence="1">
    <location>
        <begin position="5"/>
        <end position="97"/>
    </location>
</feature>